<dbReference type="GO" id="GO:0046872">
    <property type="term" value="F:metal ion binding"/>
    <property type="evidence" value="ECO:0007669"/>
    <property type="project" value="UniProtKB-KW"/>
</dbReference>
<reference evidence="11" key="2">
    <citation type="submission" date="2020-11" db="EMBL/GenBank/DDBJ databases">
        <authorList>
            <person name="Cecchin M."/>
            <person name="Marcolungo L."/>
            <person name="Rossato M."/>
            <person name="Girolomoni L."/>
            <person name="Cosentino E."/>
            <person name="Cuine S."/>
            <person name="Li-Beisson Y."/>
            <person name="Delledonne M."/>
            <person name="Ballottari M."/>
        </authorList>
    </citation>
    <scope>NUCLEOTIDE SEQUENCE</scope>
    <source>
        <strain evidence="11">211/11P</strain>
        <tissue evidence="11">Whole cell</tissue>
    </source>
</reference>
<keyword evidence="12" id="KW-1185">Reference proteome</keyword>
<keyword evidence="6" id="KW-1015">Disulfide bond</keyword>
<evidence type="ECO:0000256" key="4">
    <source>
        <dbReference type="ARBA" id="ARBA00022737"/>
    </source>
</evidence>
<dbReference type="InterPro" id="IPR013320">
    <property type="entry name" value="ConA-like_dom_sf"/>
</dbReference>
<organism evidence="11 12">
    <name type="scientific">Chlorella vulgaris</name>
    <name type="common">Green alga</name>
    <dbReference type="NCBI Taxonomy" id="3077"/>
    <lineage>
        <taxon>Eukaryota</taxon>
        <taxon>Viridiplantae</taxon>
        <taxon>Chlorophyta</taxon>
        <taxon>core chlorophytes</taxon>
        <taxon>Trebouxiophyceae</taxon>
        <taxon>Chlorellales</taxon>
        <taxon>Chlorellaceae</taxon>
        <taxon>Chlorella clade</taxon>
        <taxon>Chlorella</taxon>
    </lineage>
</organism>
<evidence type="ECO:0000259" key="10">
    <source>
        <dbReference type="SMART" id="SM00159"/>
    </source>
</evidence>
<evidence type="ECO:0000313" key="11">
    <source>
        <dbReference type="EMBL" id="KAI3430262.1"/>
    </source>
</evidence>
<dbReference type="PANTHER" id="PTHR19277">
    <property type="entry name" value="PENTRAXIN"/>
    <property type="match status" value="1"/>
</dbReference>
<feature type="compositionally biased region" description="Polar residues" evidence="8">
    <location>
        <begin position="735"/>
        <end position="745"/>
    </location>
</feature>
<name>A0A9D4TN80_CHLVU</name>
<dbReference type="InterPro" id="IPR011936">
    <property type="entry name" value="Myxo_disulph_rpt"/>
</dbReference>
<dbReference type="SUPFAM" id="SSF49899">
    <property type="entry name" value="Concanavalin A-like lectins/glucanases"/>
    <property type="match status" value="2"/>
</dbReference>
<comment type="caution">
    <text evidence="11">The sequence shown here is derived from an EMBL/GenBank/DDBJ whole genome shotgun (WGS) entry which is preliminary data.</text>
</comment>
<keyword evidence="9" id="KW-0472">Membrane</keyword>
<feature type="domain" description="Pentraxin (PTX)" evidence="10">
    <location>
        <begin position="423"/>
        <end position="662"/>
    </location>
</feature>
<reference evidence="11" key="1">
    <citation type="journal article" date="2019" name="Plant J.">
        <title>Chlorella vulgaris genome assembly and annotation reveals the molecular basis for metabolic acclimation to high light conditions.</title>
        <authorList>
            <person name="Cecchin M."/>
            <person name="Marcolungo L."/>
            <person name="Rossato M."/>
            <person name="Girolomoni L."/>
            <person name="Cosentino E."/>
            <person name="Cuine S."/>
            <person name="Li-Beisson Y."/>
            <person name="Delledonne M."/>
            <person name="Ballottari M."/>
        </authorList>
    </citation>
    <scope>NUCLEOTIDE SEQUENCE</scope>
    <source>
        <strain evidence="11">211/11P</strain>
    </source>
</reference>
<evidence type="ECO:0000256" key="1">
    <source>
        <dbReference type="ARBA" id="ARBA00001913"/>
    </source>
</evidence>
<dbReference type="PRINTS" id="PR00895">
    <property type="entry name" value="PENTAXIN"/>
</dbReference>
<feature type="transmembrane region" description="Helical" evidence="9">
    <location>
        <begin position="794"/>
        <end position="815"/>
    </location>
</feature>
<dbReference type="AlphaFoldDB" id="A0A9D4TN80"/>
<evidence type="ECO:0000313" key="12">
    <source>
        <dbReference type="Proteomes" id="UP001055712"/>
    </source>
</evidence>
<sequence>MDEVRIWRTARTQAEILTHMRDSSGLENHPDLAAAWSFNDPEVNGIYRETLVARDSSGRGNDLPLITLPAASMQVIEQAGGGKRLEAGALTFRNNYAMNQGCTGMPDRDVSVEFWARTPAYTAGKSSNERNAEFFSFATSTRDESQRSSTVLLDDGILIEKYMEEYKGTYSLNFESISTRGAVSVHINANREGNGKRYDHWIDFDTRWLDAAWHHVAVTWSWESGEVNMYLDGAPQVPFWVSKAGVTQASAGLVAVACTAACGVSQVKAPSRGGVDPYLAAHVTRSTNGSLVLGQAQNCYGGCFSPEASLHGDIANVRVWSRVLSRHALCLTDTLFCMRHAVPAWFLLFLARSAAAVEDVEAGMFEQQPPKQDGLVASYSFEKEKMTTTAYGGSVEGSGPAGAANRLQLGADAPSWVYSTAPLAQPDGTPVAPPSPGSAGHAMFLSDQQVLILKGFDDFPSHELTLEFWMMSTDSCRKGTPFSYAATGSSYSKADNSFLLFNYNSWGVAVMEDEGVLSDHLSGLGSTDGRWHHVAVTWRSSDGQVKLYDNGREVWSVVRGKGKVIPGGGTLVIGREQDCEGGCFDSERGAAGDTQDGWNLEYGAQDFFGLIDEMRVWRKARSQQQVTERIQDGMRSNLFRKGMTGERFDAPGIDPKDPDLVAYWNFDEGAGWTVHDITGHGRHLTAAENTRWEVVRWLSVCGNGVMEGLEECDDGDAVSGDGCSAECKVEEGWSCTRTSPSQCSRGGTGSGKHPADPSVHPDTPGSGGGDLPPSPPPPSGSSSHSSSHSGSHQGWAVTLIVLVVVGLALTALVACRELIFDNFPQVERAVHSLLTRLGTSSRGTHVSGDLPYEDFRDGPASPDFTQIRPPPFRGSYLPLPTAPAPAAPHGQQVLQP</sequence>
<accession>A0A9D4TN80</accession>
<gene>
    <name evidence="11" type="ORF">D9Q98_004858</name>
</gene>
<keyword evidence="9" id="KW-0812">Transmembrane</keyword>
<dbReference type="SMART" id="SM00159">
    <property type="entry name" value="PTX"/>
    <property type="match status" value="1"/>
</dbReference>
<evidence type="ECO:0000256" key="9">
    <source>
        <dbReference type="SAM" id="Phobius"/>
    </source>
</evidence>
<keyword evidence="9" id="KW-1133">Transmembrane helix</keyword>
<dbReference type="Pfam" id="PF13385">
    <property type="entry name" value="Laminin_G_3"/>
    <property type="match status" value="1"/>
</dbReference>
<protein>
    <recommendedName>
        <fullName evidence="10">Pentraxin (PTX) domain-containing protein</fullName>
    </recommendedName>
</protein>
<evidence type="ECO:0000256" key="8">
    <source>
        <dbReference type="SAM" id="MobiDB-lite"/>
    </source>
</evidence>
<keyword evidence="4" id="KW-0677">Repeat</keyword>
<keyword evidence="5" id="KW-0106">Calcium</keyword>
<feature type="region of interest" description="Disordered" evidence="8">
    <location>
        <begin position="735"/>
        <end position="790"/>
    </location>
</feature>
<keyword evidence="7" id="KW-0325">Glycoprotein</keyword>
<dbReference type="PANTHER" id="PTHR19277:SF125">
    <property type="entry name" value="B6"/>
    <property type="match status" value="1"/>
</dbReference>
<dbReference type="NCBIfam" id="TIGR02232">
    <property type="entry name" value="myxo_disulf_rpt"/>
    <property type="match status" value="1"/>
</dbReference>
<dbReference type="InterPro" id="IPR001759">
    <property type="entry name" value="PTX_dom"/>
</dbReference>
<keyword evidence="3" id="KW-0732">Signal</keyword>
<dbReference type="Pfam" id="PF00354">
    <property type="entry name" value="Pentaxin"/>
    <property type="match status" value="1"/>
</dbReference>
<feature type="compositionally biased region" description="Low complexity" evidence="8">
    <location>
        <begin position="780"/>
        <end position="790"/>
    </location>
</feature>
<evidence type="ECO:0000256" key="3">
    <source>
        <dbReference type="ARBA" id="ARBA00022729"/>
    </source>
</evidence>
<proteinExistence type="predicted"/>
<dbReference type="Gene3D" id="2.60.120.200">
    <property type="match status" value="3"/>
</dbReference>
<evidence type="ECO:0000256" key="2">
    <source>
        <dbReference type="ARBA" id="ARBA00022723"/>
    </source>
</evidence>
<evidence type="ECO:0000256" key="5">
    <source>
        <dbReference type="ARBA" id="ARBA00022837"/>
    </source>
</evidence>
<dbReference type="Proteomes" id="UP001055712">
    <property type="component" value="Unassembled WGS sequence"/>
</dbReference>
<feature type="region of interest" description="Disordered" evidence="8">
    <location>
        <begin position="876"/>
        <end position="896"/>
    </location>
</feature>
<evidence type="ECO:0000256" key="6">
    <source>
        <dbReference type="ARBA" id="ARBA00023157"/>
    </source>
</evidence>
<dbReference type="InterPro" id="IPR051360">
    <property type="entry name" value="Neuronal_Pentraxin_Related"/>
</dbReference>
<keyword evidence="2" id="KW-0479">Metal-binding</keyword>
<comment type="cofactor">
    <cofactor evidence="1">
        <name>Ca(2+)</name>
        <dbReference type="ChEBI" id="CHEBI:29108"/>
    </cofactor>
</comment>
<dbReference type="OrthoDB" id="89765at2759"/>
<dbReference type="EMBL" id="SIDB01000007">
    <property type="protein sequence ID" value="KAI3430262.1"/>
    <property type="molecule type" value="Genomic_DNA"/>
</dbReference>
<evidence type="ECO:0000256" key="7">
    <source>
        <dbReference type="ARBA" id="ARBA00023180"/>
    </source>
</evidence>